<evidence type="ECO:0000313" key="1">
    <source>
        <dbReference type="EMBL" id="MCD9637558.1"/>
    </source>
</evidence>
<feature type="non-terminal residue" evidence="1">
    <location>
        <position position="1"/>
    </location>
</feature>
<reference evidence="1 2" key="1">
    <citation type="journal article" date="2021" name="BMC Genomics">
        <title>Datura genome reveals duplications of psychoactive alkaloid biosynthetic genes and high mutation rate following tissue culture.</title>
        <authorList>
            <person name="Rajewski A."/>
            <person name="Carter-House D."/>
            <person name="Stajich J."/>
            <person name="Litt A."/>
        </authorList>
    </citation>
    <scope>NUCLEOTIDE SEQUENCE [LARGE SCALE GENOMIC DNA]</scope>
    <source>
        <strain evidence="1">AR-01</strain>
    </source>
</reference>
<dbReference type="Proteomes" id="UP000823775">
    <property type="component" value="Unassembled WGS sequence"/>
</dbReference>
<organism evidence="1 2">
    <name type="scientific">Datura stramonium</name>
    <name type="common">Jimsonweed</name>
    <name type="synonym">Common thornapple</name>
    <dbReference type="NCBI Taxonomy" id="4076"/>
    <lineage>
        <taxon>Eukaryota</taxon>
        <taxon>Viridiplantae</taxon>
        <taxon>Streptophyta</taxon>
        <taxon>Embryophyta</taxon>
        <taxon>Tracheophyta</taxon>
        <taxon>Spermatophyta</taxon>
        <taxon>Magnoliopsida</taxon>
        <taxon>eudicotyledons</taxon>
        <taxon>Gunneridae</taxon>
        <taxon>Pentapetalae</taxon>
        <taxon>asterids</taxon>
        <taxon>lamiids</taxon>
        <taxon>Solanales</taxon>
        <taxon>Solanaceae</taxon>
        <taxon>Solanoideae</taxon>
        <taxon>Datureae</taxon>
        <taxon>Datura</taxon>
    </lineage>
</organism>
<comment type="caution">
    <text evidence="1">The sequence shown here is derived from an EMBL/GenBank/DDBJ whole genome shotgun (WGS) entry which is preliminary data.</text>
</comment>
<evidence type="ECO:0000313" key="2">
    <source>
        <dbReference type="Proteomes" id="UP000823775"/>
    </source>
</evidence>
<keyword evidence="2" id="KW-1185">Reference proteome</keyword>
<sequence length="71" mass="8221">EPNHELPDKILLEKFYIVLDALTQFLSKTVVGGCFMDKTFNIIDIILDKITKHNHAWHGGDSFFILFDKVE</sequence>
<dbReference type="EMBL" id="JACEIK010002510">
    <property type="protein sequence ID" value="MCD9637558.1"/>
    <property type="molecule type" value="Genomic_DNA"/>
</dbReference>
<accession>A0ABS8URS2</accession>
<gene>
    <name evidence="1" type="ORF">HAX54_020925</name>
</gene>
<protein>
    <submittedName>
        <fullName evidence="1">Uncharacterized protein</fullName>
    </submittedName>
</protein>
<proteinExistence type="predicted"/>
<name>A0ABS8URS2_DATST</name>